<keyword evidence="3" id="KW-0238">DNA-binding</keyword>
<dbReference type="Pfam" id="PF03466">
    <property type="entry name" value="LysR_substrate"/>
    <property type="match status" value="1"/>
</dbReference>
<keyword evidence="4" id="KW-0804">Transcription</keyword>
<dbReference type="OrthoDB" id="8839911at2"/>
<evidence type="ECO:0000313" key="7">
    <source>
        <dbReference type="Proteomes" id="UP000595663"/>
    </source>
</evidence>
<dbReference type="EMBL" id="AP014545">
    <property type="protein sequence ID" value="BBB26862.1"/>
    <property type="molecule type" value="Genomic_DNA"/>
</dbReference>
<evidence type="ECO:0000256" key="4">
    <source>
        <dbReference type="ARBA" id="ARBA00023163"/>
    </source>
</evidence>
<dbReference type="Gene3D" id="1.10.10.10">
    <property type="entry name" value="Winged helix-like DNA-binding domain superfamily/Winged helix DNA-binding domain"/>
    <property type="match status" value="1"/>
</dbReference>
<dbReference type="InterPro" id="IPR050389">
    <property type="entry name" value="LysR-type_TF"/>
</dbReference>
<dbReference type="KEGG" id="ajp:AMJAP_2272"/>
<feature type="domain" description="HTH lysR-type" evidence="5">
    <location>
        <begin position="6"/>
        <end position="63"/>
    </location>
</feature>
<evidence type="ECO:0000259" key="5">
    <source>
        <dbReference type="PROSITE" id="PS50931"/>
    </source>
</evidence>
<dbReference type="Gene3D" id="3.40.190.10">
    <property type="entry name" value="Periplasmic binding protein-like II"/>
    <property type="match status" value="2"/>
</dbReference>
<dbReference type="InterPro" id="IPR037402">
    <property type="entry name" value="YidZ_PBP2"/>
</dbReference>
<dbReference type="GO" id="GO:0003700">
    <property type="term" value="F:DNA-binding transcription factor activity"/>
    <property type="evidence" value="ECO:0007669"/>
    <property type="project" value="InterPro"/>
</dbReference>
<dbReference type="CDD" id="cd08417">
    <property type="entry name" value="PBP2_Nitroaromatics_like"/>
    <property type="match status" value="1"/>
</dbReference>
<dbReference type="GO" id="GO:0003677">
    <property type="term" value="F:DNA binding"/>
    <property type="evidence" value="ECO:0007669"/>
    <property type="project" value="UniProtKB-KW"/>
</dbReference>
<dbReference type="AlphaFoldDB" id="A0A7R6PHZ0"/>
<evidence type="ECO:0000256" key="3">
    <source>
        <dbReference type="ARBA" id="ARBA00023125"/>
    </source>
</evidence>
<dbReference type="PROSITE" id="PS50931">
    <property type="entry name" value="HTH_LYSR"/>
    <property type="match status" value="1"/>
</dbReference>
<sequence>MELARINLNLLISLYYLLRNRSVTEAAADQHITQPAMSRNLSQLRKIFDDPLMVRVGNNMQLTPHGEQLWLKLPDALNNLESLLVPNQFEAAGYQGEFNIASTDFITHDLMPPLLAELQSDAPGIRLHFHLWEPGMMESLRQGRMDLAACILDTVPSDIYGKQIGSDSYSCLVNQHHPLAGQVMTMADYIHADHIGISAGGDKIRAVDEALAQLKHQRKMQLTVPFIHSAMAITSRASYILTLPTRIATRLGPKYGLSILDLPKQLKIPASNYYLIWHQRLQSDPAHRYLRERMLESLAIDTPH</sequence>
<dbReference type="InterPro" id="IPR005119">
    <property type="entry name" value="LysR_subst-bd"/>
</dbReference>
<proteinExistence type="inferred from homology"/>
<evidence type="ECO:0000256" key="2">
    <source>
        <dbReference type="ARBA" id="ARBA00023015"/>
    </source>
</evidence>
<organism evidence="6 7">
    <name type="scientific">Amphritea japonica ATCC BAA-1530</name>
    <dbReference type="NCBI Taxonomy" id="1278309"/>
    <lineage>
        <taxon>Bacteria</taxon>
        <taxon>Pseudomonadati</taxon>
        <taxon>Pseudomonadota</taxon>
        <taxon>Gammaproteobacteria</taxon>
        <taxon>Oceanospirillales</taxon>
        <taxon>Oceanospirillaceae</taxon>
        <taxon>Amphritea</taxon>
    </lineage>
</organism>
<name>A0A7R6PHZ0_9GAMM</name>
<keyword evidence="2" id="KW-0805">Transcription regulation</keyword>
<dbReference type="InterPro" id="IPR036390">
    <property type="entry name" value="WH_DNA-bd_sf"/>
</dbReference>
<comment type="similarity">
    <text evidence="1">Belongs to the LysR transcriptional regulatory family.</text>
</comment>
<evidence type="ECO:0000313" key="6">
    <source>
        <dbReference type="EMBL" id="BBB26862.1"/>
    </source>
</evidence>
<dbReference type="SUPFAM" id="SSF46785">
    <property type="entry name" value="Winged helix' DNA-binding domain"/>
    <property type="match status" value="1"/>
</dbReference>
<dbReference type="InterPro" id="IPR000847">
    <property type="entry name" value="LysR_HTH_N"/>
</dbReference>
<protein>
    <submittedName>
        <fullName evidence="6">LysR family transcriptional regulator</fullName>
    </submittedName>
</protein>
<dbReference type="Pfam" id="PF00126">
    <property type="entry name" value="HTH_1"/>
    <property type="match status" value="1"/>
</dbReference>
<accession>A0A7R6PHZ0</accession>
<evidence type="ECO:0000256" key="1">
    <source>
        <dbReference type="ARBA" id="ARBA00009437"/>
    </source>
</evidence>
<dbReference type="InterPro" id="IPR036388">
    <property type="entry name" value="WH-like_DNA-bd_sf"/>
</dbReference>
<dbReference type="PANTHER" id="PTHR30118">
    <property type="entry name" value="HTH-TYPE TRANSCRIPTIONAL REGULATOR LEUO-RELATED"/>
    <property type="match status" value="1"/>
</dbReference>
<reference evidence="6 7" key="1">
    <citation type="journal article" date="2008" name="Int. J. Syst. Evol. Microbiol.">
        <title>Amphritea japonica sp. nov. and Amphritea balenae sp. nov., isolated from the sediment adjacent to sperm whale carcasses off Kagoshima, Japan.</title>
        <authorList>
            <person name="Miyazaki M."/>
            <person name="Nogi Y."/>
            <person name="Fujiwara Y."/>
            <person name="Kawato M."/>
            <person name="Nagahama T."/>
            <person name="Kubokawa K."/>
            <person name="Horikoshi K."/>
        </authorList>
    </citation>
    <scope>NUCLEOTIDE SEQUENCE [LARGE SCALE GENOMIC DNA]</scope>
    <source>
        <strain evidence="6 7">ATCC BAA-1530</strain>
    </source>
</reference>
<keyword evidence="7" id="KW-1185">Reference proteome</keyword>
<dbReference type="SUPFAM" id="SSF53850">
    <property type="entry name" value="Periplasmic binding protein-like II"/>
    <property type="match status" value="1"/>
</dbReference>
<dbReference type="RefSeq" id="WP_019620345.1">
    <property type="nucleotide sequence ID" value="NZ_AP014545.1"/>
</dbReference>
<dbReference type="Proteomes" id="UP000595663">
    <property type="component" value="Chromosome"/>
</dbReference>
<dbReference type="PANTHER" id="PTHR30118:SF15">
    <property type="entry name" value="TRANSCRIPTIONAL REGULATORY PROTEIN"/>
    <property type="match status" value="1"/>
</dbReference>
<gene>
    <name evidence="6" type="ORF">AMJAP_2272</name>
</gene>